<evidence type="ECO:0000256" key="3">
    <source>
        <dbReference type="ARBA" id="ARBA00022692"/>
    </source>
</evidence>
<evidence type="ECO:0000256" key="6">
    <source>
        <dbReference type="ARBA" id="ARBA00023136"/>
    </source>
</evidence>
<keyword evidence="4 9" id="KW-0732">Signal</keyword>
<dbReference type="Proteomes" id="UP001219518">
    <property type="component" value="Unassembled WGS sequence"/>
</dbReference>
<dbReference type="PANTHER" id="PTHR33562:SF23">
    <property type="entry name" value="PROTEIN QUIVER"/>
    <property type="match status" value="1"/>
</dbReference>
<proteinExistence type="predicted"/>
<reference evidence="10" key="1">
    <citation type="submission" date="2021-07" db="EMBL/GenBank/DDBJ databases">
        <authorList>
            <person name="Catto M.A."/>
            <person name="Jacobson A."/>
            <person name="Kennedy G."/>
            <person name="Labadie P."/>
            <person name="Hunt B.G."/>
            <person name="Srinivasan R."/>
        </authorList>
    </citation>
    <scope>NUCLEOTIDE SEQUENCE</scope>
    <source>
        <strain evidence="10">PL_HMW_Pooled</strain>
        <tissue evidence="10">Head</tissue>
    </source>
</reference>
<keyword evidence="3" id="KW-0812">Transmembrane</keyword>
<dbReference type="AlphaFoldDB" id="A0AAE1LKA7"/>
<organism evidence="10 11">
    <name type="scientific">Frankliniella fusca</name>
    <dbReference type="NCBI Taxonomy" id="407009"/>
    <lineage>
        <taxon>Eukaryota</taxon>
        <taxon>Metazoa</taxon>
        <taxon>Ecdysozoa</taxon>
        <taxon>Arthropoda</taxon>
        <taxon>Hexapoda</taxon>
        <taxon>Insecta</taxon>
        <taxon>Pterygota</taxon>
        <taxon>Neoptera</taxon>
        <taxon>Paraneoptera</taxon>
        <taxon>Thysanoptera</taxon>
        <taxon>Terebrantia</taxon>
        <taxon>Thripoidea</taxon>
        <taxon>Thripidae</taxon>
        <taxon>Frankliniella</taxon>
    </lineage>
</organism>
<feature type="signal peptide" evidence="9">
    <location>
        <begin position="1"/>
        <end position="36"/>
    </location>
</feature>
<sequence length="158" mass="16786">MMSPVPLLAPCSTRWPAAAALVLAVAALAALPSVSSIRCFECNSVKDPYCKDLKANDTASLAYLKDCKDTVMPEGAVPFCRKIVQTVLAVGDRRVIRRCGYEKSTKPCYHVDDEDHAEVVCQCFEEACNGAPGRGAGPVLLLLASLAAAVSTAALQER</sequence>
<protein>
    <submittedName>
        <fullName evidence="10">Protein quiver</fullName>
    </submittedName>
</protein>
<evidence type="ECO:0000313" key="10">
    <source>
        <dbReference type="EMBL" id="KAK3922848.1"/>
    </source>
</evidence>
<keyword evidence="8" id="KW-0449">Lipoprotein</keyword>
<dbReference type="PANTHER" id="PTHR33562">
    <property type="entry name" value="ATILLA, ISOFORM B-RELATED-RELATED"/>
    <property type="match status" value="1"/>
</dbReference>
<feature type="chain" id="PRO_5041930711" evidence="9">
    <location>
        <begin position="37"/>
        <end position="158"/>
    </location>
</feature>
<dbReference type="GO" id="GO:0030431">
    <property type="term" value="P:sleep"/>
    <property type="evidence" value="ECO:0007669"/>
    <property type="project" value="InterPro"/>
</dbReference>
<dbReference type="InterPro" id="IPR031424">
    <property type="entry name" value="QVR-like"/>
</dbReference>
<keyword evidence="11" id="KW-1185">Reference proteome</keyword>
<evidence type="ECO:0000256" key="9">
    <source>
        <dbReference type="SAM" id="SignalP"/>
    </source>
</evidence>
<dbReference type="EMBL" id="JAHWGI010001123">
    <property type="protein sequence ID" value="KAK3922848.1"/>
    <property type="molecule type" value="Genomic_DNA"/>
</dbReference>
<evidence type="ECO:0000256" key="5">
    <source>
        <dbReference type="ARBA" id="ARBA00022989"/>
    </source>
</evidence>
<accession>A0AAE1LKA7</accession>
<name>A0AAE1LKA7_9NEOP</name>
<comment type="subcellular location">
    <subcellularLocation>
        <location evidence="1">Membrane</location>
        <topology evidence="1">Lipid-anchor</topology>
        <topology evidence="1">GPI-anchor</topology>
    </subcellularLocation>
</comment>
<dbReference type="Pfam" id="PF17064">
    <property type="entry name" value="QVR"/>
    <property type="match status" value="1"/>
</dbReference>
<gene>
    <name evidence="10" type="ORF">KUF71_001514</name>
</gene>
<keyword evidence="7" id="KW-0325">Glycoprotein</keyword>
<evidence type="ECO:0000256" key="4">
    <source>
        <dbReference type="ARBA" id="ARBA00022729"/>
    </source>
</evidence>
<keyword evidence="5" id="KW-1133">Transmembrane helix</keyword>
<evidence type="ECO:0000256" key="2">
    <source>
        <dbReference type="ARBA" id="ARBA00022622"/>
    </source>
</evidence>
<evidence type="ECO:0000256" key="8">
    <source>
        <dbReference type="ARBA" id="ARBA00023288"/>
    </source>
</evidence>
<dbReference type="InterPro" id="IPR050975">
    <property type="entry name" value="Sleep_regulator"/>
</dbReference>
<keyword evidence="6" id="KW-0472">Membrane</keyword>
<dbReference type="GO" id="GO:0032222">
    <property type="term" value="P:regulation of synaptic transmission, cholinergic"/>
    <property type="evidence" value="ECO:0007669"/>
    <property type="project" value="InterPro"/>
</dbReference>
<keyword evidence="2" id="KW-0336">GPI-anchor</keyword>
<reference evidence="10" key="2">
    <citation type="journal article" date="2023" name="BMC Genomics">
        <title>Pest status, molecular evolution, and epigenetic factors derived from the genome assembly of Frankliniella fusca, a thysanopteran phytovirus vector.</title>
        <authorList>
            <person name="Catto M.A."/>
            <person name="Labadie P.E."/>
            <person name="Jacobson A.L."/>
            <person name="Kennedy G.G."/>
            <person name="Srinivasan R."/>
            <person name="Hunt B.G."/>
        </authorList>
    </citation>
    <scope>NUCLEOTIDE SEQUENCE</scope>
    <source>
        <strain evidence="10">PL_HMW_Pooled</strain>
    </source>
</reference>
<evidence type="ECO:0000313" key="11">
    <source>
        <dbReference type="Proteomes" id="UP001219518"/>
    </source>
</evidence>
<evidence type="ECO:0000256" key="1">
    <source>
        <dbReference type="ARBA" id="ARBA00004589"/>
    </source>
</evidence>
<evidence type="ECO:0000256" key="7">
    <source>
        <dbReference type="ARBA" id="ARBA00023180"/>
    </source>
</evidence>
<comment type="caution">
    <text evidence="10">The sequence shown here is derived from an EMBL/GenBank/DDBJ whole genome shotgun (WGS) entry which is preliminary data.</text>
</comment>
<dbReference type="GO" id="GO:0098552">
    <property type="term" value="C:side of membrane"/>
    <property type="evidence" value="ECO:0007669"/>
    <property type="project" value="UniProtKB-KW"/>
</dbReference>